<comment type="caution">
    <text evidence="2">The sequence shown here is derived from an EMBL/GenBank/DDBJ whole genome shotgun (WGS) entry which is preliminary data.</text>
</comment>
<proteinExistence type="predicted"/>
<protein>
    <submittedName>
        <fullName evidence="2">Uncharacterized protein</fullName>
    </submittedName>
</protein>
<dbReference type="AlphaFoldDB" id="A0ABD0JRA5"/>
<gene>
    <name evidence="2" type="ORF">BaRGS_00031319</name>
</gene>
<feature type="region of interest" description="Disordered" evidence="1">
    <location>
        <begin position="597"/>
        <end position="624"/>
    </location>
</feature>
<organism evidence="2 3">
    <name type="scientific">Batillaria attramentaria</name>
    <dbReference type="NCBI Taxonomy" id="370345"/>
    <lineage>
        <taxon>Eukaryota</taxon>
        <taxon>Metazoa</taxon>
        <taxon>Spiralia</taxon>
        <taxon>Lophotrochozoa</taxon>
        <taxon>Mollusca</taxon>
        <taxon>Gastropoda</taxon>
        <taxon>Caenogastropoda</taxon>
        <taxon>Sorbeoconcha</taxon>
        <taxon>Cerithioidea</taxon>
        <taxon>Batillariidae</taxon>
        <taxon>Batillaria</taxon>
    </lineage>
</organism>
<evidence type="ECO:0000256" key="1">
    <source>
        <dbReference type="SAM" id="MobiDB-lite"/>
    </source>
</evidence>
<accession>A0ABD0JRA5</accession>
<feature type="compositionally biased region" description="Polar residues" evidence="1">
    <location>
        <begin position="388"/>
        <end position="405"/>
    </location>
</feature>
<reference evidence="2 3" key="1">
    <citation type="journal article" date="2023" name="Sci. Data">
        <title>Genome assembly of the Korean intertidal mud-creeper Batillaria attramentaria.</title>
        <authorList>
            <person name="Patra A.K."/>
            <person name="Ho P.T."/>
            <person name="Jun S."/>
            <person name="Lee S.J."/>
            <person name="Kim Y."/>
            <person name="Won Y.J."/>
        </authorList>
    </citation>
    <scope>NUCLEOTIDE SEQUENCE [LARGE SCALE GENOMIC DNA]</scope>
    <source>
        <strain evidence="2">Wonlab-2016</strain>
    </source>
</reference>
<feature type="compositionally biased region" description="Basic and acidic residues" evidence="1">
    <location>
        <begin position="609"/>
        <end position="618"/>
    </location>
</feature>
<dbReference type="Proteomes" id="UP001519460">
    <property type="component" value="Unassembled WGS sequence"/>
</dbReference>
<dbReference type="PANTHER" id="PTHR28450:SF1">
    <property type="entry name" value="FANCONI ANEMIA GROUP B PROTEIN"/>
    <property type="match status" value="1"/>
</dbReference>
<feature type="non-terminal residue" evidence="2">
    <location>
        <position position="1"/>
    </location>
</feature>
<evidence type="ECO:0000313" key="3">
    <source>
        <dbReference type="Proteomes" id="UP001519460"/>
    </source>
</evidence>
<dbReference type="PANTHER" id="PTHR28450">
    <property type="entry name" value="FANCONI ANEMIA GROUP B PROTEIN"/>
    <property type="match status" value="1"/>
</dbReference>
<evidence type="ECO:0000313" key="2">
    <source>
        <dbReference type="EMBL" id="KAK7477417.1"/>
    </source>
</evidence>
<dbReference type="InterPro" id="IPR033333">
    <property type="entry name" value="FANCB"/>
</dbReference>
<dbReference type="EMBL" id="JACVVK020000350">
    <property type="protein sequence ID" value="KAK7477417.1"/>
    <property type="molecule type" value="Genomic_DNA"/>
</dbReference>
<sequence length="675" mass="74331">ENERDLEMTGATLTYGPAVLFAQEDHIYYFHQKDGNRNAERCVFPLSALNEKATCASTGGTAVEDVQHIEEAGVLVCRTSSKDCFVVSLLTSKIVHQWAEVKQHIIGDFLQCGGQQLLLLFEGWSQQQPGTSYLLTDLKGLVVDRRPTATAGQTPPEHSSTGHLRHAFGALQAQNQAIARGVAEEEQRLKTKWTFAADTWLKLQHLDLGPSTGLPQPEIPLTPLLCPCSRGEDQQQTAIGRGKVKVISNHLHDIQATSVWHMIIGGTCVIGVKISNTSERDLRGLNLILSAPSSESPLVHHQLLSTTSTVWRCCQLPFATRAVRETEDVHLSRAKCQKLDHQVYVQQINVVHPTDTATITCSFPAPSLSVFSQVEYLVHLQLPCPAGNQSAADGTNQAPSGLQESSRTDTEGSRGEDASSPESKEAKDGTVCRMRQKFLFCGKVTLTVSEILEQDMSSQLEEAVIALSATQQSWNLHVSFVLHEAAVLPDCFLRAGMVYHPHLDHYICSEASPPCLNLARVRLVSDKSLLSREARLMAFARDPNQLLLLLQHLYRNLPDDANIVLSDAARHGANLKNLTAAISTELGMLKRRSTAVLQAHRGSHSNSKQQERREHSEETGLPGVEISRSEAEDFAIQQKRYKQSHSELVSENESENFFAVMNCCALETDAAVGRL</sequence>
<keyword evidence="3" id="KW-1185">Reference proteome</keyword>
<feature type="compositionally biased region" description="Basic and acidic residues" evidence="1">
    <location>
        <begin position="406"/>
        <end position="428"/>
    </location>
</feature>
<name>A0ABD0JRA5_9CAEN</name>
<feature type="region of interest" description="Disordered" evidence="1">
    <location>
        <begin position="388"/>
        <end position="428"/>
    </location>
</feature>